<evidence type="ECO:0000256" key="1">
    <source>
        <dbReference type="SAM" id="Phobius"/>
    </source>
</evidence>
<evidence type="ECO:0000313" key="3">
    <source>
        <dbReference type="WBParaSite" id="MBELARI_LOCUS345"/>
    </source>
</evidence>
<name>A0AAF3FA25_9BILA</name>
<accession>A0AAF3FA25</accession>
<feature type="transmembrane region" description="Helical" evidence="1">
    <location>
        <begin position="248"/>
        <end position="268"/>
    </location>
</feature>
<keyword evidence="2" id="KW-1185">Reference proteome</keyword>
<organism evidence="2 3">
    <name type="scientific">Mesorhabditis belari</name>
    <dbReference type="NCBI Taxonomy" id="2138241"/>
    <lineage>
        <taxon>Eukaryota</taxon>
        <taxon>Metazoa</taxon>
        <taxon>Ecdysozoa</taxon>
        <taxon>Nematoda</taxon>
        <taxon>Chromadorea</taxon>
        <taxon>Rhabditida</taxon>
        <taxon>Rhabditina</taxon>
        <taxon>Rhabditomorpha</taxon>
        <taxon>Rhabditoidea</taxon>
        <taxon>Rhabditidae</taxon>
        <taxon>Mesorhabditinae</taxon>
        <taxon>Mesorhabditis</taxon>
    </lineage>
</organism>
<proteinExistence type="predicted"/>
<dbReference type="WBParaSite" id="MBELARI_LOCUS345">
    <property type="protein sequence ID" value="MBELARI_LOCUS345"/>
    <property type="gene ID" value="MBELARI_LOCUS345"/>
</dbReference>
<reference evidence="3" key="1">
    <citation type="submission" date="2024-02" db="UniProtKB">
        <authorList>
            <consortium name="WormBaseParasite"/>
        </authorList>
    </citation>
    <scope>IDENTIFICATION</scope>
</reference>
<dbReference type="AlphaFoldDB" id="A0AAF3FA25"/>
<feature type="transmembrane region" description="Helical" evidence="1">
    <location>
        <begin position="288"/>
        <end position="310"/>
    </location>
</feature>
<keyword evidence="1" id="KW-0472">Membrane</keyword>
<feature type="transmembrane region" description="Helical" evidence="1">
    <location>
        <begin position="109"/>
        <end position="128"/>
    </location>
</feature>
<evidence type="ECO:0000313" key="2">
    <source>
        <dbReference type="Proteomes" id="UP000887575"/>
    </source>
</evidence>
<sequence length="393" mass="45351">MATVEPVYAQIVKPNGNRKNSFKQLFSFASNDHTKTPIGELPRTFPPERYHSCFVKQTNWSKKRNSHKTFLIVFSTLFILVDMAFWLVYNLKEFGKTLEGVLSQNPFELVHTFLGTGITLVYIVFYLIGVNAVIFKQRHLLMSFMIYLIVAVFLNILHIAYHVVNLILYETMAQEIVAMSMSKMRLVKAFLIVFSLLYKLKTLGAEQNLILDVEQCQSNTLPQMPDHICVRKIQKSAWPRVRIIHKGFIIAFSSALVVVLATFWSLMHPRNDKYFPFSTAPYNAIHNLIANIVFLTSIVSCSAGTYAILFKRRKMIVGVMVHLPLQEGGWVKTRRAHKVVAEIVWLQDVIYHSIRDDPYDWVVCSAVYSAWCPVVFGFSVFHLRKMKQCMECY</sequence>
<keyword evidence="1" id="KW-1133">Transmembrane helix</keyword>
<dbReference type="Proteomes" id="UP000887575">
    <property type="component" value="Unassembled WGS sequence"/>
</dbReference>
<feature type="transmembrane region" description="Helical" evidence="1">
    <location>
        <begin position="176"/>
        <end position="198"/>
    </location>
</feature>
<feature type="transmembrane region" description="Helical" evidence="1">
    <location>
        <begin position="70"/>
        <end position="89"/>
    </location>
</feature>
<feature type="transmembrane region" description="Helical" evidence="1">
    <location>
        <begin position="140"/>
        <end position="164"/>
    </location>
</feature>
<keyword evidence="1" id="KW-0812">Transmembrane</keyword>
<protein>
    <submittedName>
        <fullName evidence="3">Uncharacterized protein</fullName>
    </submittedName>
</protein>